<keyword evidence="2" id="KW-1185">Reference proteome</keyword>
<dbReference type="OrthoDB" id="7375251at2"/>
<gene>
    <name evidence="1" type="ORF">SSE37_24784</name>
</gene>
<proteinExistence type="predicted"/>
<sequence>MRGAKQRRYNDRITLRTDTVHGTCWLDETEARLNAIAPGWHFLATYLIAYIDRPLLIVPCISDDALSPKEALHRRGRGFVLALSAKNEAGTGYHGPWQGTADAFLVHALAQVMLVCQGLDDETPFTGARSHWRSPTDFLAVTLTNIFRSEADPAAILRGSASDDDFVPLPGDPATFHTDHRDLFLRVLRRREHVFWHLAQAHYAAFNPFKDIVMNLSPHELCRSNKQTRYPGPLARAA</sequence>
<comment type="caution">
    <text evidence="1">The sequence shown here is derived from an EMBL/GenBank/DDBJ whole genome shotgun (WGS) entry which is preliminary data.</text>
</comment>
<dbReference type="AlphaFoldDB" id="A3K152"/>
<protein>
    <submittedName>
        <fullName evidence="1">Uncharacterized protein</fullName>
    </submittedName>
</protein>
<dbReference type="Proteomes" id="UP000005713">
    <property type="component" value="Unassembled WGS sequence"/>
</dbReference>
<dbReference type="EMBL" id="AAYA01000003">
    <property type="protein sequence ID" value="EBA09517.1"/>
    <property type="molecule type" value="Genomic_DNA"/>
</dbReference>
<name>A3K152_SAGS3</name>
<evidence type="ECO:0000313" key="1">
    <source>
        <dbReference type="EMBL" id="EBA09517.1"/>
    </source>
</evidence>
<evidence type="ECO:0000313" key="2">
    <source>
        <dbReference type="Proteomes" id="UP000005713"/>
    </source>
</evidence>
<organism evidence="1 2">
    <name type="scientific">Sagittula stellata (strain ATCC 700073 / DSM 11524 / E-37)</name>
    <dbReference type="NCBI Taxonomy" id="388399"/>
    <lineage>
        <taxon>Bacteria</taxon>
        <taxon>Pseudomonadati</taxon>
        <taxon>Pseudomonadota</taxon>
        <taxon>Alphaproteobacteria</taxon>
        <taxon>Rhodobacterales</taxon>
        <taxon>Roseobacteraceae</taxon>
        <taxon>Sagittula</taxon>
    </lineage>
</organism>
<reference evidence="1 2" key="1">
    <citation type="submission" date="2006-06" db="EMBL/GenBank/DDBJ databases">
        <authorList>
            <person name="Moran M.A."/>
            <person name="Ferriera S."/>
            <person name="Johnson J."/>
            <person name="Kravitz S."/>
            <person name="Beeson K."/>
            <person name="Sutton G."/>
            <person name="Rogers Y.-H."/>
            <person name="Friedman R."/>
            <person name="Frazier M."/>
            <person name="Venter J.C."/>
        </authorList>
    </citation>
    <scope>NUCLEOTIDE SEQUENCE [LARGE SCALE GENOMIC DNA]</scope>
    <source>
        <strain evidence="1 2">E-37</strain>
    </source>
</reference>
<dbReference type="RefSeq" id="WP_005857291.1">
    <property type="nucleotide sequence ID" value="NZ_AAYA01000003.1"/>
</dbReference>
<accession>A3K152</accession>